<gene>
    <name evidence="3" type="ORF">QYS47_29945</name>
    <name evidence="2" type="ORF">QYS48_10870</name>
</gene>
<evidence type="ECO:0000256" key="1">
    <source>
        <dbReference type="SAM" id="Phobius"/>
    </source>
</evidence>
<name>A0AA49GH96_9BACT</name>
<keyword evidence="1" id="KW-1133">Transmembrane helix</keyword>
<dbReference type="RefSeq" id="WP_308357562.1">
    <property type="nucleotide sequence ID" value="NZ_CP129968.2"/>
</dbReference>
<keyword evidence="4" id="KW-1185">Reference proteome</keyword>
<evidence type="ECO:0000313" key="2">
    <source>
        <dbReference type="EMBL" id="WKK87245.2"/>
    </source>
</evidence>
<dbReference type="Proteomes" id="UP001244443">
    <property type="component" value="Chromosome"/>
</dbReference>
<dbReference type="EMBL" id="CP129968">
    <property type="protein sequence ID" value="WNB18342.1"/>
    <property type="molecule type" value="Genomic_DNA"/>
</dbReference>
<dbReference type="KEGG" id="marp:QYS47_29945"/>
<evidence type="ECO:0000313" key="4">
    <source>
        <dbReference type="Proteomes" id="UP001244443"/>
    </source>
</evidence>
<keyword evidence="1" id="KW-0472">Membrane</keyword>
<accession>A0AA49GH96</accession>
<evidence type="ECO:0000313" key="3">
    <source>
        <dbReference type="EMBL" id="WNB18342.1"/>
    </source>
</evidence>
<keyword evidence="1" id="KW-0812">Transmembrane</keyword>
<accession>A0AA51ZX42</accession>
<evidence type="ECO:0008006" key="5">
    <source>
        <dbReference type="Google" id="ProtNLM"/>
    </source>
</evidence>
<reference evidence="2 4" key="1">
    <citation type="submission" date="2023-08" db="EMBL/GenBank/DDBJ databases">
        <title>Comparative genomics and taxonomic characterization of three novel marine species of genus Marivirga.</title>
        <authorList>
            <person name="Muhammad N."/>
            <person name="Kim S.-G."/>
        </authorList>
    </citation>
    <scope>NUCLEOTIDE SEQUENCE [LARGE SCALE GENOMIC DNA]</scope>
    <source>
        <strain evidence="2 4">ABR2-2</strain>
        <strain evidence="3">BKB1-2</strain>
    </source>
</reference>
<dbReference type="Proteomes" id="UP001232019">
    <property type="component" value="Chromosome"/>
</dbReference>
<feature type="transmembrane region" description="Helical" evidence="1">
    <location>
        <begin position="31"/>
        <end position="49"/>
    </location>
</feature>
<protein>
    <recommendedName>
        <fullName evidence="5">Adenylosuccinate synthetase</fullName>
    </recommendedName>
</protein>
<dbReference type="AlphaFoldDB" id="A0AA49GH96"/>
<sequence>MFILQLLLQIPKGVPQPDGNDSIMLNSPFDYILYVVLPILILIGAYFWWKRKKKREENQKD</sequence>
<proteinExistence type="predicted"/>
<dbReference type="EMBL" id="CP129970">
    <property type="protein sequence ID" value="WKK87245.2"/>
    <property type="molecule type" value="Genomic_DNA"/>
</dbReference>
<organism evidence="2 4">
    <name type="scientific">Marivirga arenosa</name>
    <dbReference type="NCBI Taxonomy" id="3059076"/>
    <lineage>
        <taxon>Bacteria</taxon>
        <taxon>Pseudomonadati</taxon>
        <taxon>Bacteroidota</taxon>
        <taxon>Cytophagia</taxon>
        <taxon>Cytophagales</taxon>
        <taxon>Marivirgaceae</taxon>
        <taxon>Marivirga</taxon>
    </lineage>
</organism>